<dbReference type="InterPro" id="IPR051465">
    <property type="entry name" value="Cell_Envelope_Struct_Comp"/>
</dbReference>
<feature type="domain" description="SLH" evidence="2">
    <location>
        <begin position="145"/>
        <end position="215"/>
    </location>
</feature>
<feature type="signal peptide" evidence="1">
    <location>
        <begin position="1"/>
        <end position="27"/>
    </location>
</feature>
<evidence type="ECO:0000259" key="2">
    <source>
        <dbReference type="PROSITE" id="PS51272"/>
    </source>
</evidence>
<dbReference type="Proteomes" id="UP000043699">
    <property type="component" value="Unassembled WGS sequence"/>
</dbReference>
<dbReference type="InterPro" id="IPR002901">
    <property type="entry name" value="MGlyc_endo_b_GlcNAc-like_dom"/>
</dbReference>
<dbReference type="Gene3D" id="1.10.530.10">
    <property type="match status" value="1"/>
</dbReference>
<name>A0A098EI56_9BACL</name>
<organism evidence="3 4">
    <name type="scientific">Planococcus massiliensis</name>
    <dbReference type="NCBI Taxonomy" id="1499687"/>
    <lineage>
        <taxon>Bacteria</taxon>
        <taxon>Bacillati</taxon>
        <taxon>Bacillota</taxon>
        <taxon>Bacilli</taxon>
        <taxon>Bacillales</taxon>
        <taxon>Caryophanaceae</taxon>
        <taxon>Planococcus</taxon>
    </lineage>
</organism>
<feature type="chain" id="PRO_5001940507" evidence="1">
    <location>
        <begin position="28"/>
        <end position="676"/>
    </location>
</feature>
<dbReference type="Pfam" id="PF00395">
    <property type="entry name" value="SLH"/>
    <property type="match status" value="3"/>
</dbReference>
<dbReference type="STRING" id="1499687.BN1080_00904"/>
<dbReference type="OrthoDB" id="9816557at2"/>
<reference evidence="3 4" key="1">
    <citation type="submission" date="2014-09" db="EMBL/GenBank/DDBJ databases">
        <authorList>
            <person name="Urmite Genomes Urmite Genomes"/>
        </authorList>
    </citation>
    <scope>NUCLEOTIDE SEQUENCE [LARGE SCALE GENOMIC DNA]</scope>
    <source>
        <strain evidence="3 4">ES2</strain>
    </source>
</reference>
<evidence type="ECO:0000313" key="3">
    <source>
        <dbReference type="EMBL" id="CEG21984.1"/>
    </source>
</evidence>
<protein>
    <submittedName>
        <fullName evidence="3">Putative endo-beta-N-acetylglucosaminidase</fullName>
    </submittedName>
</protein>
<gene>
    <name evidence="3" type="primary">lytB</name>
    <name evidence="3" type="ORF">BN1080_00904</name>
</gene>
<keyword evidence="4" id="KW-1185">Reference proteome</keyword>
<dbReference type="PANTHER" id="PTHR43308">
    <property type="entry name" value="OUTER MEMBRANE PROTEIN ALPHA-RELATED"/>
    <property type="match status" value="1"/>
</dbReference>
<dbReference type="InterPro" id="IPR001119">
    <property type="entry name" value="SLH_dom"/>
</dbReference>
<dbReference type="SMART" id="SM00047">
    <property type="entry name" value="LYZ2"/>
    <property type="match status" value="1"/>
</dbReference>
<sequence>MKNISKFVASILLIMGVLGFASSPSQASDIVPGSALEKEMNEMINRGILSGYKDGTYRPTENVTREQFAAFISRAMKLPAGTHTFKDVRSDSSLGAEVGKVYAAGIMQGITKDSFQPQALITRDQVAITVKNMLEYSKMTLNPKRMSFTDENEMSSVTLSAIYNIANYDIVFGYPDYKTSPVTYSFKPKNNATREQAAAFIYRFLTAYEAAPTPAPEQPAPTDPTPAPTPPTDNSLYYLGYVENGKLVKQEYGHKDYLSAAESFKNVASAKAILRGDEIIRVKSGLAFGDRVLNGVKQVTTIYYDTDFKKQATYIEHGREIRYIDSNADFVKVQVGGTIGYAKHSEVDFVPYELIKDRDYYIVSQWGTLSHYQYNYVNKQGSSYSIGPAPSSMQQGVKYYSHDGVHFTAGSSKVVHYPYFQYQSVRTKTNYSAAELDKYIMSRLTALNSSSGTYKDAITKSKLIGKGKYFLEMQEKYNINALFMLSAAMHESAYGMSANAQTKNNLFGIRVYDGSPHEGTTYKQPEGSIDAFAREYMNRNYVNPNGSYANGAAPGNKTTGFNVSYASDPTWGSKVAGHMYRADLELGQKDINKYKLGITNTASVNVRNAPEGALLYQYKRTYLGVENAFGYPVVIVETKKHTDGYNWYKVISDLNPEHDTNNGFGWIRSDLVDVIN</sequence>
<dbReference type="GO" id="GO:0004040">
    <property type="term" value="F:amidase activity"/>
    <property type="evidence" value="ECO:0007669"/>
    <property type="project" value="InterPro"/>
</dbReference>
<evidence type="ECO:0000313" key="4">
    <source>
        <dbReference type="Proteomes" id="UP000043699"/>
    </source>
</evidence>
<dbReference type="Pfam" id="PF01832">
    <property type="entry name" value="Glucosaminidase"/>
    <property type="match status" value="1"/>
</dbReference>
<proteinExistence type="predicted"/>
<dbReference type="PROSITE" id="PS51272">
    <property type="entry name" value="SLH"/>
    <property type="match status" value="2"/>
</dbReference>
<dbReference type="PANTHER" id="PTHR43308:SF5">
    <property type="entry name" value="S-LAYER PROTEIN _ PEPTIDOGLYCAN ENDO-BETA-N-ACETYLGLUCOSAMINIDASE"/>
    <property type="match status" value="1"/>
</dbReference>
<accession>A0A098EI56</accession>
<evidence type="ECO:0000256" key="1">
    <source>
        <dbReference type="SAM" id="SignalP"/>
    </source>
</evidence>
<feature type="domain" description="SLH" evidence="2">
    <location>
        <begin position="23"/>
        <end position="86"/>
    </location>
</feature>
<dbReference type="RefSeq" id="WP_052650724.1">
    <property type="nucleotide sequence ID" value="NZ_CCXS01000001.1"/>
</dbReference>
<keyword evidence="1" id="KW-0732">Signal</keyword>
<dbReference type="EMBL" id="CCXS01000001">
    <property type="protein sequence ID" value="CEG21984.1"/>
    <property type="molecule type" value="Genomic_DNA"/>
</dbReference>
<dbReference type="AlphaFoldDB" id="A0A098EI56"/>